<evidence type="ECO:0000256" key="6">
    <source>
        <dbReference type="ARBA" id="ARBA00023004"/>
    </source>
</evidence>
<keyword evidence="12" id="KW-1185">Reference proteome</keyword>
<keyword evidence="4 8" id="KW-0479">Metal-binding</keyword>
<keyword evidence="10" id="KW-1133">Transmembrane helix</keyword>
<dbReference type="InterPro" id="IPR036396">
    <property type="entry name" value="Cyt_P450_sf"/>
</dbReference>
<keyword evidence="7 9" id="KW-0503">Monooxygenase</keyword>
<dbReference type="PROSITE" id="PS00086">
    <property type="entry name" value="CYTOCHROME_P450"/>
    <property type="match status" value="1"/>
</dbReference>
<feature type="transmembrane region" description="Helical" evidence="10">
    <location>
        <begin position="36"/>
        <end position="61"/>
    </location>
</feature>
<comment type="caution">
    <text evidence="11">The sequence shown here is derived from an EMBL/GenBank/DDBJ whole genome shotgun (WGS) entry which is preliminary data.</text>
</comment>
<accession>A0A1V6T8Y8</accession>
<proteinExistence type="inferred from homology"/>
<dbReference type="Gene3D" id="1.10.630.10">
    <property type="entry name" value="Cytochrome P450"/>
    <property type="match status" value="1"/>
</dbReference>
<evidence type="ECO:0000256" key="4">
    <source>
        <dbReference type="ARBA" id="ARBA00022723"/>
    </source>
</evidence>
<dbReference type="InterPro" id="IPR002401">
    <property type="entry name" value="Cyt_P450_E_grp-I"/>
</dbReference>
<dbReference type="SUPFAM" id="SSF48264">
    <property type="entry name" value="Cytochrome P450"/>
    <property type="match status" value="1"/>
</dbReference>
<evidence type="ECO:0000256" key="5">
    <source>
        <dbReference type="ARBA" id="ARBA00023002"/>
    </source>
</evidence>
<dbReference type="GO" id="GO:0020037">
    <property type="term" value="F:heme binding"/>
    <property type="evidence" value="ECO:0007669"/>
    <property type="project" value="InterPro"/>
</dbReference>
<dbReference type="PANTHER" id="PTHR24305:SF157">
    <property type="entry name" value="N-ACETYLTRYPTOPHAN 6-HYDROXYLASE IVOC-RELATED"/>
    <property type="match status" value="1"/>
</dbReference>
<dbReference type="PRINTS" id="PR00463">
    <property type="entry name" value="EP450I"/>
</dbReference>
<dbReference type="Pfam" id="PF00067">
    <property type="entry name" value="p450"/>
    <property type="match status" value="1"/>
</dbReference>
<evidence type="ECO:0000256" key="2">
    <source>
        <dbReference type="ARBA" id="ARBA00010617"/>
    </source>
</evidence>
<evidence type="ECO:0000256" key="7">
    <source>
        <dbReference type="ARBA" id="ARBA00023033"/>
    </source>
</evidence>
<evidence type="ECO:0000313" key="11">
    <source>
        <dbReference type="EMBL" id="OQE22586.1"/>
    </source>
</evidence>
<dbReference type="STRING" id="303698.A0A1V6T8Y8"/>
<dbReference type="GO" id="GO:0005506">
    <property type="term" value="F:iron ion binding"/>
    <property type="evidence" value="ECO:0007669"/>
    <property type="project" value="InterPro"/>
</dbReference>
<evidence type="ECO:0000256" key="1">
    <source>
        <dbReference type="ARBA" id="ARBA00001971"/>
    </source>
</evidence>
<reference evidence="12" key="1">
    <citation type="journal article" date="2017" name="Nat. Microbiol.">
        <title>Global analysis of biosynthetic gene clusters reveals vast potential of secondary metabolite production in Penicillium species.</title>
        <authorList>
            <person name="Nielsen J.C."/>
            <person name="Grijseels S."/>
            <person name="Prigent S."/>
            <person name="Ji B."/>
            <person name="Dainat J."/>
            <person name="Nielsen K.F."/>
            <person name="Frisvad J.C."/>
            <person name="Workman M."/>
            <person name="Nielsen J."/>
        </authorList>
    </citation>
    <scope>NUCLEOTIDE SEQUENCE [LARGE SCALE GENOMIC DNA]</scope>
    <source>
        <strain evidence="12">IBT 24891</strain>
    </source>
</reference>
<dbReference type="GO" id="GO:0004497">
    <property type="term" value="F:monooxygenase activity"/>
    <property type="evidence" value="ECO:0007669"/>
    <property type="project" value="UniProtKB-KW"/>
</dbReference>
<organism evidence="11 12">
    <name type="scientific">Penicillium steckii</name>
    <dbReference type="NCBI Taxonomy" id="303698"/>
    <lineage>
        <taxon>Eukaryota</taxon>
        <taxon>Fungi</taxon>
        <taxon>Dikarya</taxon>
        <taxon>Ascomycota</taxon>
        <taxon>Pezizomycotina</taxon>
        <taxon>Eurotiomycetes</taxon>
        <taxon>Eurotiomycetidae</taxon>
        <taxon>Eurotiales</taxon>
        <taxon>Aspergillaceae</taxon>
        <taxon>Penicillium</taxon>
    </lineage>
</organism>
<keyword evidence="10" id="KW-0812">Transmembrane</keyword>
<sequence length="547" mass="63007">MWRPMRICIKICNSDYEVLVGPMSFKGLPERTPRRLLTCVLTINMAYLILLLSTSLCWLTYQSIYRLFFHPLSHIPGPRLAAVSYIYQFYFDVIKGGKYIWEVRRFHEEYGPIIRINPNEVHINDPDFYQQVYAPSSQRREKDTEFVNAFGLPGSMFATVNADVHRRRRAPLNKFFSKKAITDLQPLIYEKLGRLLFHLEESIQSKKPMNIDAGFVALTADIIHHYVYGYSEGHLERENFNHTARDGINGLFRLCHVQFFFPVFKWLDFLPLGIVKKINVHAWAQANQKQDLYNEAVKAEHSLNEKTNDKSRNIVDVLVNPDDYGLEEDRRLERVRNEGMSIITAGTETTGRALAVATFHIYSNPHVLERMREELRHVMPQTSSQATWNQLEQLPYLTAVVNESMRLATGTSGRFSRVAPSELLTYKKYPIPCGTTISMSNHLMLRHPTVFPDPDAFNPDRWLKPTENGERLDKYLVNFSKGSRSCLGLNLAIAEMFMGLASLIRRLDLTLYETSQESIECGRDFGVPYPEQGNLNVRVIVTGIAQD</sequence>
<keyword evidence="3 8" id="KW-0349">Heme</keyword>
<keyword evidence="6 8" id="KW-0408">Iron</keyword>
<dbReference type="InterPro" id="IPR001128">
    <property type="entry name" value="Cyt_P450"/>
</dbReference>
<dbReference type="PANTHER" id="PTHR24305">
    <property type="entry name" value="CYTOCHROME P450"/>
    <property type="match status" value="1"/>
</dbReference>
<evidence type="ECO:0008006" key="13">
    <source>
        <dbReference type="Google" id="ProtNLM"/>
    </source>
</evidence>
<dbReference type="InterPro" id="IPR050121">
    <property type="entry name" value="Cytochrome_P450_monoxygenase"/>
</dbReference>
<dbReference type="OrthoDB" id="3945418at2759"/>
<dbReference type="InterPro" id="IPR017972">
    <property type="entry name" value="Cyt_P450_CS"/>
</dbReference>
<evidence type="ECO:0000256" key="9">
    <source>
        <dbReference type="RuleBase" id="RU000461"/>
    </source>
</evidence>
<comment type="similarity">
    <text evidence="2 9">Belongs to the cytochrome P450 family.</text>
</comment>
<dbReference type="GO" id="GO:0043386">
    <property type="term" value="P:mycotoxin biosynthetic process"/>
    <property type="evidence" value="ECO:0007669"/>
    <property type="project" value="UniProtKB-ARBA"/>
</dbReference>
<dbReference type="PRINTS" id="PR00385">
    <property type="entry name" value="P450"/>
</dbReference>
<evidence type="ECO:0000256" key="8">
    <source>
        <dbReference type="PIRSR" id="PIRSR602401-1"/>
    </source>
</evidence>
<evidence type="ECO:0000256" key="10">
    <source>
        <dbReference type="SAM" id="Phobius"/>
    </source>
</evidence>
<keyword evidence="10" id="KW-0472">Membrane</keyword>
<protein>
    <recommendedName>
        <fullName evidence="13">Cytochrome P450</fullName>
    </recommendedName>
</protein>
<dbReference type="GO" id="GO:0016705">
    <property type="term" value="F:oxidoreductase activity, acting on paired donors, with incorporation or reduction of molecular oxygen"/>
    <property type="evidence" value="ECO:0007669"/>
    <property type="project" value="InterPro"/>
</dbReference>
<evidence type="ECO:0000313" key="12">
    <source>
        <dbReference type="Proteomes" id="UP000191285"/>
    </source>
</evidence>
<name>A0A1V6T8Y8_9EURO</name>
<dbReference type="AlphaFoldDB" id="A0A1V6T8Y8"/>
<keyword evidence="5 9" id="KW-0560">Oxidoreductase</keyword>
<dbReference type="CDD" id="cd11062">
    <property type="entry name" value="CYP58-like"/>
    <property type="match status" value="1"/>
</dbReference>
<dbReference type="EMBL" id="MLKD01000010">
    <property type="protein sequence ID" value="OQE22586.1"/>
    <property type="molecule type" value="Genomic_DNA"/>
</dbReference>
<gene>
    <name evidence="11" type="ORF">PENSTE_c010G01483</name>
</gene>
<feature type="binding site" description="axial binding residue" evidence="8">
    <location>
        <position position="486"/>
    </location>
    <ligand>
        <name>heme</name>
        <dbReference type="ChEBI" id="CHEBI:30413"/>
    </ligand>
    <ligandPart>
        <name>Fe</name>
        <dbReference type="ChEBI" id="CHEBI:18248"/>
    </ligandPart>
</feature>
<dbReference type="Proteomes" id="UP000191285">
    <property type="component" value="Unassembled WGS sequence"/>
</dbReference>
<comment type="cofactor">
    <cofactor evidence="1 8">
        <name>heme</name>
        <dbReference type="ChEBI" id="CHEBI:30413"/>
    </cofactor>
</comment>
<evidence type="ECO:0000256" key="3">
    <source>
        <dbReference type="ARBA" id="ARBA00022617"/>
    </source>
</evidence>